<proteinExistence type="predicted"/>
<organism evidence="2 3">
    <name type="scientific">Clostridium sardiniense</name>
    <name type="common">Clostridium absonum</name>
    <dbReference type="NCBI Taxonomy" id="29369"/>
    <lineage>
        <taxon>Bacteria</taxon>
        <taxon>Bacillati</taxon>
        <taxon>Bacillota</taxon>
        <taxon>Clostridia</taxon>
        <taxon>Eubacteriales</taxon>
        <taxon>Clostridiaceae</taxon>
        <taxon>Clostridium</taxon>
    </lineage>
</organism>
<feature type="domain" description="LysM" evidence="1">
    <location>
        <begin position="470"/>
        <end position="514"/>
    </location>
</feature>
<keyword evidence="3" id="KW-1185">Reference proteome</keyword>
<sequence length="520" mass="58854">MSKIDVIKENIQFEQLLRESNTTTMLNDEYLIPDTHPDVEKVLMIEAKPSITSKETMGDKIVVEGKVEYNLMYLAKEENIVVSSVNYYQKFNSNLDLEEAEHKIVCEVECRVEHIEAKIINERKVAIDGVLNFNWEMYKGKELELIKNVEGTDGIEILKKNEVINNKNANENIDIAGKSVIRVSMDKPQISKILKSKIELQKKEIKIGEDKVHCGCYCKLVILYLSNESKDIFYLEDNIYLSKEVEVAGVTPDMMVTADYDIKNKDITVEEDDLGEARILNTEVLLKCNVRVFSKKNVDIVIDAYSPKFPIEISKDQCDMGMIQGVYNAESMVKDNLYMNEGAMMPERIVTFSGNAIITEKSVVNDKIMVGGYINVNVIYKTNDEDKYLDKVSGDIPFNVSIEASGANDKMKALVKANIENMDVAIEANTIAIKATLIMNAKILFEVKKEFVKDILEAEGEEVEKKASVTIYVVGKGDTLWKIAKKYSTTMNEIIRMNELEDPDILVPGERLLIPGRIVS</sequence>
<name>A0ABS7KY24_CLOSR</name>
<dbReference type="Pfam" id="PF01476">
    <property type="entry name" value="LysM"/>
    <property type="match status" value="1"/>
</dbReference>
<evidence type="ECO:0000313" key="3">
    <source>
        <dbReference type="Proteomes" id="UP001299068"/>
    </source>
</evidence>
<dbReference type="Pfam" id="PF12673">
    <property type="entry name" value="SipL"/>
    <property type="match status" value="3"/>
</dbReference>
<dbReference type="RefSeq" id="WP_221861080.1">
    <property type="nucleotide sequence ID" value="NZ_JAIKTU010000007.1"/>
</dbReference>
<dbReference type="PROSITE" id="PS51782">
    <property type="entry name" value="LYSM"/>
    <property type="match status" value="1"/>
</dbReference>
<dbReference type="Proteomes" id="UP001299068">
    <property type="component" value="Unassembled WGS sequence"/>
</dbReference>
<gene>
    <name evidence="2" type="ORF">K5V21_09605</name>
</gene>
<dbReference type="Gene3D" id="3.10.350.10">
    <property type="entry name" value="LysM domain"/>
    <property type="match status" value="1"/>
</dbReference>
<evidence type="ECO:0000313" key="2">
    <source>
        <dbReference type="EMBL" id="MBY0755715.1"/>
    </source>
</evidence>
<dbReference type="SUPFAM" id="SSF54106">
    <property type="entry name" value="LysM domain"/>
    <property type="match status" value="1"/>
</dbReference>
<comment type="caution">
    <text evidence="2">The sequence shown here is derived from an EMBL/GenBank/DDBJ whole genome shotgun (WGS) entry which is preliminary data.</text>
</comment>
<protein>
    <submittedName>
        <fullName evidence="2">DUF3794 domain-containing protein</fullName>
    </submittedName>
</protein>
<accession>A0ABS7KY24</accession>
<dbReference type="InterPro" id="IPR036779">
    <property type="entry name" value="LysM_dom_sf"/>
</dbReference>
<dbReference type="InterPro" id="IPR018392">
    <property type="entry name" value="LysM"/>
</dbReference>
<dbReference type="CDD" id="cd00118">
    <property type="entry name" value="LysM"/>
    <property type="match status" value="1"/>
</dbReference>
<dbReference type="InterPro" id="IPR024300">
    <property type="entry name" value="SipL_SPOCS_dom"/>
</dbReference>
<dbReference type="EMBL" id="JAIKTU010000007">
    <property type="protein sequence ID" value="MBY0755715.1"/>
    <property type="molecule type" value="Genomic_DNA"/>
</dbReference>
<reference evidence="2 3" key="1">
    <citation type="journal article" date="2021" name="Cell Host Microbe">
        <title>in vivo commensal control of Clostridioides difficile virulence.</title>
        <authorList>
            <person name="Girinathan B.P."/>
            <person name="Dibenedetto N."/>
            <person name="Worley J.N."/>
            <person name="Peltier J."/>
            <person name="Arrieta-Ortiz M.L."/>
            <person name="Rupa Christinal Immanuel S."/>
            <person name="Lavin R."/>
            <person name="Delaney M.L."/>
            <person name="Cummins C."/>
            <person name="Hoffmann M."/>
            <person name="Luo Y."/>
            <person name="Gonzalez-Escalona N."/>
            <person name="Allard M."/>
            <person name="Onderdonk A.B."/>
            <person name="Gerber G.K."/>
            <person name="Sonenshein A.L."/>
            <person name="Baliga N."/>
            <person name="Dupuy B."/>
            <person name="Bry L."/>
        </authorList>
    </citation>
    <scope>NUCLEOTIDE SEQUENCE [LARGE SCALE GENOMIC DNA]</scope>
    <source>
        <strain evidence="2 3">DSM 599</strain>
    </source>
</reference>
<evidence type="ECO:0000259" key="1">
    <source>
        <dbReference type="PROSITE" id="PS51782"/>
    </source>
</evidence>
<dbReference type="SMART" id="SM00257">
    <property type="entry name" value="LysM"/>
    <property type="match status" value="1"/>
</dbReference>